<evidence type="ECO:0000256" key="8">
    <source>
        <dbReference type="ARBA" id="ARBA00022982"/>
    </source>
</evidence>
<dbReference type="SUPFAM" id="SSF46626">
    <property type="entry name" value="Cytochrome c"/>
    <property type="match status" value="1"/>
</dbReference>
<feature type="transmembrane region" description="Helical" evidence="13">
    <location>
        <begin position="134"/>
        <end position="157"/>
    </location>
</feature>
<feature type="transmembrane region" description="Helical" evidence="13">
    <location>
        <begin position="62"/>
        <end position="83"/>
    </location>
</feature>
<feature type="transmembrane region" description="Helical" evidence="13">
    <location>
        <begin position="95"/>
        <end position="122"/>
    </location>
</feature>
<evidence type="ECO:0000313" key="15">
    <source>
        <dbReference type="EMBL" id="MBN8659152.1"/>
    </source>
</evidence>
<name>A0A8J7P8V9_9BACT</name>
<accession>A0A8J7P8V9</accession>
<keyword evidence="3" id="KW-0813">Transport</keyword>
<evidence type="ECO:0000256" key="5">
    <source>
        <dbReference type="ARBA" id="ARBA00022617"/>
    </source>
</evidence>
<dbReference type="Gene3D" id="1.10.760.10">
    <property type="entry name" value="Cytochrome c-like domain"/>
    <property type="match status" value="1"/>
</dbReference>
<dbReference type="Proteomes" id="UP000664277">
    <property type="component" value="Unassembled WGS sequence"/>
</dbReference>
<comment type="subcellular location">
    <subcellularLocation>
        <location evidence="1">Cell membrane</location>
        <topology evidence="1">Multi-pass membrane protein</topology>
    </subcellularLocation>
</comment>
<feature type="transmembrane region" description="Helical" evidence="13">
    <location>
        <begin position="15"/>
        <end position="41"/>
    </location>
</feature>
<feature type="transmembrane region" description="Helical" evidence="13">
    <location>
        <begin position="265"/>
        <end position="284"/>
    </location>
</feature>
<keyword evidence="7 12" id="KW-0479">Metal-binding</keyword>
<dbReference type="GO" id="GO:0070069">
    <property type="term" value="C:cytochrome complex"/>
    <property type="evidence" value="ECO:0007669"/>
    <property type="project" value="InterPro"/>
</dbReference>
<protein>
    <submittedName>
        <fullName evidence="15">Cytochrome ubiquinol oxidase subunit I</fullName>
    </submittedName>
</protein>
<reference evidence="15" key="1">
    <citation type="submission" date="2021-02" db="EMBL/GenBank/DDBJ databases">
        <title>Genome-Resolved Metagenomics of a Microbial Community Performing Photosynthetic Biological Nutrient Removal.</title>
        <authorList>
            <person name="Mcdaniel E.A."/>
        </authorList>
    </citation>
    <scope>NUCLEOTIDE SEQUENCE</scope>
    <source>
        <strain evidence="15">UWPOB_OBS1</strain>
    </source>
</reference>
<dbReference type="GO" id="GO:0019646">
    <property type="term" value="P:aerobic electron transport chain"/>
    <property type="evidence" value="ECO:0007669"/>
    <property type="project" value="InterPro"/>
</dbReference>
<dbReference type="Pfam" id="PF01654">
    <property type="entry name" value="Cyt_bd_oxida_I"/>
    <property type="match status" value="1"/>
</dbReference>
<keyword evidence="11 13" id="KW-0472">Membrane</keyword>
<dbReference type="GO" id="GO:0005886">
    <property type="term" value="C:plasma membrane"/>
    <property type="evidence" value="ECO:0007669"/>
    <property type="project" value="UniProtKB-SubCell"/>
</dbReference>
<keyword evidence="9 13" id="KW-1133">Transmembrane helix</keyword>
<dbReference type="GO" id="GO:0009055">
    <property type="term" value="F:electron transfer activity"/>
    <property type="evidence" value="ECO:0007669"/>
    <property type="project" value="InterPro"/>
</dbReference>
<keyword evidence="6 13" id="KW-0812">Transmembrane</keyword>
<feature type="transmembrane region" description="Helical" evidence="13">
    <location>
        <begin position="219"/>
        <end position="235"/>
    </location>
</feature>
<comment type="similarity">
    <text evidence="2">Belongs to the cytochrome ubiquinol oxidase subunit 1 family.</text>
</comment>
<evidence type="ECO:0000256" key="6">
    <source>
        <dbReference type="ARBA" id="ARBA00022692"/>
    </source>
</evidence>
<sequence>MNYPIWVVPYLGGPWVIGIISIIHIFISHFAVGGGAFLAAAEILAYKRKNENLYDYLKTHSRFFLIVTTVSGAMTGVGIWFSISLVSPDGTASLIQIFTLAWALEYLFFVAELATAFAYYYTWDKISKEAHLKLAKLYFVFSVFTLVIINGIITFMLTPGKWTESHNWLDGFLNPTYWPGLIIRMLIMGAIAGMYALVTSSRIKDPHFRTYMVRFCAKWLLPIFILGPIVSYFYLKQIPQAAVDTIFTGIQTSGVGNFSVLARALYLSLILSGTIVLFAFFGPYLNPRGFTFRIAILFLICGLSVTGTTEWMRELLRKPFVVYNYMYSNGIRKAEIQEITDTGFLNKGRWAGALAKAPECKGDAGELMYRYQCMSCHTLDGYRSMKRMIGDRDKDAVVGFLKMLKEKEADKNPYHGIMPPLAASDEELDKLATYLASLKGESKDATKIGKLP</sequence>
<evidence type="ECO:0000256" key="4">
    <source>
        <dbReference type="ARBA" id="ARBA00022475"/>
    </source>
</evidence>
<keyword evidence="10 12" id="KW-0408">Iron</keyword>
<dbReference type="GO" id="GO:0020037">
    <property type="term" value="F:heme binding"/>
    <property type="evidence" value="ECO:0007669"/>
    <property type="project" value="InterPro"/>
</dbReference>
<proteinExistence type="inferred from homology"/>
<evidence type="ECO:0000256" key="2">
    <source>
        <dbReference type="ARBA" id="ARBA00009819"/>
    </source>
</evidence>
<comment type="caution">
    <text evidence="15">The sequence shown here is derived from an EMBL/GenBank/DDBJ whole genome shotgun (WGS) entry which is preliminary data.</text>
</comment>
<organism evidence="15 16">
    <name type="scientific">Candidatus Obscuribacter phosphatis</name>
    <dbReference type="NCBI Taxonomy" id="1906157"/>
    <lineage>
        <taxon>Bacteria</taxon>
        <taxon>Bacillati</taxon>
        <taxon>Candidatus Melainabacteria</taxon>
        <taxon>Candidatus Obscuribacterales</taxon>
        <taxon>Candidatus Obscuribacteraceae</taxon>
        <taxon>Candidatus Obscuribacter</taxon>
    </lineage>
</organism>
<evidence type="ECO:0000256" key="10">
    <source>
        <dbReference type="ARBA" id="ARBA00023004"/>
    </source>
</evidence>
<dbReference type="InterPro" id="IPR009056">
    <property type="entry name" value="Cyt_c-like_dom"/>
</dbReference>
<dbReference type="PROSITE" id="PS51007">
    <property type="entry name" value="CYTC"/>
    <property type="match status" value="1"/>
</dbReference>
<dbReference type="AlphaFoldDB" id="A0A8J7P8V9"/>
<keyword evidence="8" id="KW-0249">Electron transport</keyword>
<keyword evidence="4" id="KW-1003">Cell membrane</keyword>
<evidence type="ECO:0000256" key="12">
    <source>
        <dbReference type="PROSITE-ProRule" id="PRU00433"/>
    </source>
</evidence>
<dbReference type="InterPro" id="IPR036909">
    <property type="entry name" value="Cyt_c-like_dom_sf"/>
</dbReference>
<evidence type="ECO:0000256" key="3">
    <source>
        <dbReference type="ARBA" id="ARBA00022448"/>
    </source>
</evidence>
<evidence type="ECO:0000256" key="1">
    <source>
        <dbReference type="ARBA" id="ARBA00004651"/>
    </source>
</evidence>
<evidence type="ECO:0000313" key="16">
    <source>
        <dbReference type="Proteomes" id="UP000664277"/>
    </source>
</evidence>
<feature type="domain" description="Cytochrome c" evidence="14">
    <location>
        <begin position="360"/>
        <end position="439"/>
    </location>
</feature>
<evidence type="ECO:0000256" key="13">
    <source>
        <dbReference type="SAM" id="Phobius"/>
    </source>
</evidence>
<gene>
    <name evidence="15" type="ORF">J0M35_02235</name>
</gene>
<evidence type="ECO:0000256" key="9">
    <source>
        <dbReference type="ARBA" id="ARBA00022989"/>
    </source>
</evidence>
<evidence type="ECO:0000256" key="7">
    <source>
        <dbReference type="ARBA" id="ARBA00022723"/>
    </source>
</evidence>
<dbReference type="EMBL" id="JAFLCK010000002">
    <property type="protein sequence ID" value="MBN8659152.1"/>
    <property type="molecule type" value="Genomic_DNA"/>
</dbReference>
<feature type="transmembrane region" description="Helical" evidence="13">
    <location>
        <begin position="290"/>
        <end position="308"/>
    </location>
</feature>
<evidence type="ECO:0000256" key="11">
    <source>
        <dbReference type="ARBA" id="ARBA00023136"/>
    </source>
</evidence>
<keyword evidence="5 12" id="KW-0349">Heme</keyword>
<feature type="transmembrane region" description="Helical" evidence="13">
    <location>
        <begin position="177"/>
        <end position="198"/>
    </location>
</feature>
<dbReference type="GO" id="GO:0046872">
    <property type="term" value="F:metal ion binding"/>
    <property type="evidence" value="ECO:0007669"/>
    <property type="project" value="UniProtKB-KW"/>
</dbReference>
<evidence type="ECO:0000259" key="14">
    <source>
        <dbReference type="PROSITE" id="PS51007"/>
    </source>
</evidence>
<dbReference type="InterPro" id="IPR002585">
    <property type="entry name" value="Cyt-d_ubiquinol_oxidase_su_1"/>
</dbReference>